<name>A0A8D9E7N9_9HEMI</name>
<feature type="transmembrane region" description="Helical" evidence="1">
    <location>
        <begin position="20"/>
        <end position="42"/>
    </location>
</feature>
<evidence type="ECO:0000313" key="2">
    <source>
        <dbReference type="EMBL" id="CAG6743591.1"/>
    </source>
</evidence>
<reference evidence="2" key="1">
    <citation type="submission" date="2021-05" db="EMBL/GenBank/DDBJ databases">
        <authorList>
            <person name="Alioto T."/>
            <person name="Alioto T."/>
            <person name="Gomez Garrido J."/>
        </authorList>
    </citation>
    <scope>NUCLEOTIDE SEQUENCE</scope>
</reference>
<feature type="transmembrane region" description="Helical" evidence="1">
    <location>
        <begin position="62"/>
        <end position="83"/>
    </location>
</feature>
<keyword evidence="1" id="KW-0472">Membrane</keyword>
<sequence length="124" mass="14456">MTIEHHPSRKHKKKIHIFRFIILLNFLRHQKMFGPFLGPHQFGNPGLNLLEQAVMYTSSTGIYLTLNSNALLLCTIFLVIYIVTSTRIYKLSEGKRRHNFRSKDEKSSITVQRVVVYGRHSSRS</sequence>
<keyword evidence="1" id="KW-0812">Transmembrane</keyword>
<accession>A0A8D9E7N9</accession>
<dbReference type="EMBL" id="HBUF01450360">
    <property type="protein sequence ID" value="CAG6743591.1"/>
    <property type="molecule type" value="Transcribed_RNA"/>
</dbReference>
<evidence type="ECO:0000256" key="1">
    <source>
        <dbReference type="SAM" id="Phobius"/>
    </source>
</evidence>
<keyword evidence="1" id="KW-1133">Transmembrane helix</keyword>
<dbReference type="AlphaFoldDB" id="A0A8D9E7N9"/>
<proteinExistence type="predicted"/>
<organism evidence="2">
    <name type="scientific">Cacopsylla melanoneura</name>
    <dbReference type="NCBI Taxonomy" id="428564"/>
    <lineage>
        <taxon>Eukaryota</taxon>
        <taxon>Metazoa</taxon>
        <taxon>Ecdysozoa</taxon>
        <taxon>Arthropoda</taxon>
        <taxon>Hexapoda</taxon>
        <taxon>Insecta</taxon>
        <taxon>Pterygota</taxon>
        <taxon>Neoptera</taxon>
        <taxon>Paraneoptera</taxon>
        <taxon>Hemiptera</taxon>
        <taxon>Sternorrhyncha</taxon>
        <taxon>Psylloidea</taxon>
        <taxon>Psyllidae</taxon>
        <taxon>Psyllinae</taxon>
        <taxon>Cacopsylla</taxon>
    </lineage>
</organism>
<protein>
    <submittedName>
        <fullName evidence="2">Uncharacterized protein</fullName>
    </submittedName>
</protein>